<evidence type="ECO:0000256" key="8">
    <source>
        <dbReference type="ARBA" id="ARBA00012016"/>
    </source>
</evidence>
<protein>
    <recommendedName>
        <fullName evidence="16">Adenosylcobinamide kinase</fullName>
        <ecNumber evidence="8">2.7.1.156</ecNumber>
        <ecNumber evidence="9">2.7.7.62</ecNumber>
    </recommendedName>
    <alternativeName>
        <fullName evidence="17">Adenosylcobinamide-phosphate guanylyltransferase</fullName>
    </alternativeName>
</protein>
<evidence type="ECO:0000256" key="15">
    <source>
        <dbReference type="ARBA" id="ARBA00023134"/>
    </source>
</evidence>
<dbReference type="EMBL" id="LAZR01001497">
    <property type="protein sequence ID" value="KKN43667.1"/>
    <property type="molecule type" value="Genomic_DNA"/>
</dbReference>
<evidence type="ECO:0000256" key="17">
    <source>
        <dbReference type="ARBA" id="ARBA00030571"/>
    </source>
</evidence>
<keyword evidence="12" id="KW-0547">Nucleotide-binding</keyword>
<evidence type="ECO:0000256" key="5">
    <source>
        <dbReference type="ARBA" id="ARBA00004692"/>
    </source>
</evidence>
<keyword evidence="10" id="KW-0169">Cobalamin biosynthesis</keyword>
<evidence type="ECO:0000256" key="12">
    <source>
        <dbReference type="ARBA" id="ARBA00022741"/>
    </source>
</evidence>
<dbReference type="GO" id="GO:0009236">
    <property type="term" value="P:cobalamin biosynthetic process"/>
    <property type="evidence" value="ECO:0007669"/>
    <property type="project" value="UniProtKB-KW"/>
</dbReference>
<comment type="pathway">
    <text evidence="5">Cofactor biosynthesis; adenosylcobalamin biosynthesis; adenosylcobalamin from cob(II)yrinate a,c-diamide: step 6/7.</text>
</comment>
<comment type="caution">
    <text evidence="18">The sequence shown here is derived from an EMBL/GenBank/DDBJ whole genome shotgun (WGS) entry which is preliminary data.</text>
</comment>
<comment type="function">
    <text evidence="4">Catalyzes ATP-dependent phosphorylation of adenosylcobinamide and addition of GMP to adenosylcobinamide phosphate.</text>
</comment>
<evidence type="ECO:0000256" key="9">
    <source>
        <dbReference type="ARBA" id="ARBA00012523"/>
    </source>
</evidence>
<comment type="catalytic activity">
    <reaction evidence="2">
        <text>adenosylcob(III)inamide phosphate + GTP + H(+) = adenosylcob(III)inamide-GDP + diphosphate</text>
        <dbReference type="Rhea" id="RHEA:22712"/>
        <dbReference type="ChEBI" id="CHEBI:15378"/>
        <dbReference type="ChEBI" id="CHEBI:33019"/>
        <dbReference type="ChEBI" id="CHEBI:37565"/>
        <dbReference type="ChEBI" id="CHEBI:58502"/>
        <dbReference type="ChEBI" id="CHEBI:60487"/>
        <dbReference type="EC" id="2.7.7.62"/>
    </reaction>
</comment>
<evidence type="ECO:0000256" key="1">
    <source>
        <dbReference type="ARBA" id="ARBA00000312"/>
    </source>
</evidence>
<feature type="non-terminal residue" evidence="18">
    <location>
        <position position="74"/>
    </location>
</feature>
<keyword evidence="13" id="KW-0418">Kinase</keyword>
<dbReference type="GO" id="GO:0043752">
    <property type="term" value="F:adenosylcobinamide kinase activity"/>
    <property type="evidence" value="ECO:0007669"/>
    <property type="project" value="UniProtKB-EC"/>
</dbReference>
<evidence type="ECO:0000256" key="7">
    <source>
        <dbReference type="ARBA" id="ARBA00007490"/>
    </source>
</evidence>
<dbReference type="AlphaFoldDB" id="A0A0F9R381"/>
<accession>A0A0F9R381</accession>
<gene>
    <name evidence="18" type="ORF">LCGC14_0701000</name>
</gene>
<name>A0A0F9R381_9ZZZZ</name>
<reference evidence="18" key="1">
    <citation type="journal article" date="2015" name="Nature">
        <title>Complex archaea that bridge the gap between prokaryotes and eukaryotes.</title>
        <authorList>
            <person name="Spang A."/>
            <person name="Saw J.H."/>
            <person name="Jorgensen S.L."/>
            <person name="Zaremba-Niedzwiedzka K."/>
            <person name="Martijn J."/>
            <person name="Lind A.E."/>
            <person name="van Eijk R."/>
            <person name="Schleper C."/>
            <person name="Guy L."/>
            <person name="Ettema T.J."/>
        </authorList>
    </citation>
    <scope>NUCLEOTIDE SEQUENCE</scope>
</reference>
<comment type="catalytic activity">
    <reaction evidence="3">
        <text>adenosylcob(III)inamide + GTP = adenosylcob(III)inamide phosphate + GDP + H(+)</text>
        <dbReference type="Rhea" id="RHEA:15765"/>
        <dbReference type="ChEBI" id="CHEBI:2480"/>
        <dbReference type="ChEBI" id="CHEBI:15378"/>
        <dbReference type="ChEBI" id="CHEBI:37565"/>
        <dbReference type="ChEBI" id="CHEBI:58189"/>
        <dbReference type="ChEBI" id="CHEBI:58502"/>
        <dbReference type="EC" id="2.7.1.156"/>
    </reaction>
</comment>
<proteinExistence type="inferred from homology"/>
<evidence type="ECO:0000256" key="4">
    <source>
        <dbReference type="ARBA" id="ARBA00003889"/>
    </source>
</evidence>
<keyword evidence="14" id="KW-0067">ATP-binding</keyword>
<dbReference type="GO" id="GO:0005524">
    <property type="term" value="F:ATP binding"/>
    <property type="evidence" value="ECO:0007669"/>
    <property type="project" value="UniProtKB-KW"/>
</dbReference>
<evidence type="ECO:0000256" key="16">
    <source>
        <dbReference type="ARBA" id="ARBA00029570"/>
    </source>
</evidence>
<organism evidence="18">
    <name type="scientific">marine sediment metagenome</name>
    <dbReference type="NCBI Taxonomy" id="412755"/>
    <lineage>
        <taxon>unclassified sequences</taxon>
        <taxon>metagenomes</taxon>
        <taxon>ecological metagenomes</taxon>
    </lineage>
</organism>
<evidence type="ECO:0000256" key="6">
    <source>
        <dbReference type="ARBA" id="ARBA00005159"/>
    </source>
</evidence>
<comment type="catalytic activity">
    <reaction evidence="1">
        <text>adenosylcob(III)inamide + ATP = adenosylcob(III)inamide phosphate + ADP + H(+)</text>
        <dbReference type="Rhea" id="RHEA:15769"/>
        <dbReference type="ChEBI" id="CHEBI:2480"/>
        <dbReference type="ChEBI" id="CHEBI:15378"/>
        <dbReference type="ChEBI" id="CHEBI:30616"/>
        <dbReference type="ChEBI" id="CHEBI:58502"/>
        <dbReference type="ChEBI" id="CHEBI:456216"/>
        <dbReference type="EC" id="2.7.1.156"/>
    </reaction>
</comment>
<dbReference type="GO" id="GO:0005525">
    <property type="term" value="F:GTP binding"/>
    <property type="evidence" value="ECO:0007669"/>
    <property type="project" value="UniProtKB-KW"/>
</dbReference>
<dbReference type="EC" id="2.7.7.62" evidence="9"/>
<dbReference type="PANTHER" id="PTHR34848">
    <property type="match status" value="1"/>
</dbReference>
<dbReference type="SUPFAM" id="SSF52540">
    <property type="entry name" value="P-loop containing nucleoside triphosphate hydrolases"/>
    <property type="match status" value="1"/>
</dbReference>
<dbReference type="Pfam" id="PF02283">
    <property type="entry name" value="CobU"/>
    <property type="match status" value="1"/>
</dbReference>
<dbReference type="InterPro" id="IPR003203">
    <property type="entry name" value="CobU/CobP"/>
</dbReference>
<comment type="pathway">
    <text evidence="6">Cofactor biosynthesis; adenosylcobalamin biosynthesis; adenosylcobalamin from cob(II)yrinate a,c-diamide: step 5/7.</text>
</comment>
<dbReference type="Gene3D" id="3.40.50.300">
    <property type="entry name" value="P-loop containing nucleotide triphosphate hydrolases"/>
    <property type="match status" value="1"/>
</dbReference>
<evidence type="ECO:0000256" key="10">
    <source>
        <dbReference type="ARBA" id="ARBA00022573"/>
    </source>
</evidence>
<evidence type="ECO:0000313" key="18">
    <source>
        <dbReference type="EMBL" id="KKN43667.1"/>
    </source>
</evidence>
<dbReference type="EC" id="2.7.1.156" evidence="8"/>
<evidence type="ECO:0000256" key="14">
    <source>
        <dbReference type="ARBA" id="ARBA00022840"/>
    </source>
</evidence>
<comment type="similarity">
    <text evidence="7">Belongs to the CobU/CobP family.</text>
</comment>
<evidence type="ECO:0000256" key="3">
    <source>
        <dbReference type="ARBA" id="ARBA00001522"/>
    </source>
</evidence>
<keyword evidence="15" id="KW-0342">GTP-binding</keyword>
<dbReference type="PANTHER" id="PTHR34848:SF1">
    <property type="entry name" value="BIFUNCTIONAL ADENOSYLCOBALAMIN BIOSYNTHESIS PROTEIN COBU"/>
    <property type="match status" value="1"/>
</dbReference>
<evidence type="ECO:0000256" key="13">
    <source>
        <dbReference type="ARBA" id="ARBA00022777"/>
    </source>
</evidence>
<sequence length="74" mass="8029">MTISLILGGVKSGKSALAERVASATKLNVSYIATATADDLGMQQRIQHPGQTIKSWTGSNRPVFELPLMFIRVR</sequence>
<dbReference type="GO" id="GO:0008820">
    <property type="term" value="F:cobinamide phosphate guanylyltransferase activity"/>
    <property type="evidence" value="ECO:0007669"/>
    <property type="project" value="UniProtKB-EC"/>
</dbReference>
<dbReference type="InterPro" id="IPR027417">
    <property type="entry name" value="P-loop_NTPase"/>
</dbReference>
<evidence type="ECO:0000256" key="11">
    <source>
        <dbReference type="ARBA" id="ARBA00022679"/>
    </source>
</evidence>
<keyword evidence="11" id="KW-0808">Transferase</keyword>
<evidence type="ECO:0000256" key="2">
    <source>
        <dbReference type="ARBA" id="ARBA00000711"/>
    </source>
</evidence>